<dbReference type="Proteomes" id="UP001151760">
    <property type="component" value="Unassembled WGS sequence"/>
</dbReference>
<protein>
    <submittedName>
        <fullName evidence="2">Retrotransposon protein, putative, ty1-copia subclass</fullName>
    </submittedName>
</protein>
<evidence type="ECO:0000313" key="3">
    <source>
        <dbReference type="Proteomes" id="UP001151760"/>
    </source>
</evidence>
<evidence type="ECO:0000256" key="1">
    <source>
        <dbReference type="SAM" id="MobiDB-lite"/>
    </source>
</evidence>
<name>A0ABQ4XA43_9ASTR</name>
<evidence type="ECO:0000313" key="2">
    <source>
        <dbReference type="EMBL" id="GJS61883.1"/>
    </source>
</evidence>
<sequence>MFSTPSVIVATRNTQEENVGQSSTGPTANESGPDVSFVSLSKEDVVNVPVWVKIHGVPVTTFTEDGLSAIATKIGTHLMLDSYTSDMCIQSWGRSSYARAMIEIRDDVELKDTIVVAMPKLTGEGFYTCTIRVKYEWKPPKCTCCKVFDHIQEDCPKNLGLGVAKNLKKPILAPRGVPVGSKKKGVEPTKEVSNSNPFNVLNSVVNDEELGTNGGLQIWLVTGPIVDKIRKLEKLIIEEKATLVDDDGKPLKKVDYLGDHDSNDEVFLVDNDMAHSMATETVGFGTKSLLEQWTDSYVNGDYDEDPYDGDMYEGQVLPDKLQDICDNLDIRVRGRRKK</sequence>
<keyword evidence="3" id="KW-1185">Reference proteome</keyword>
<reference evidence="2" key="2">
    <citation type="submission" date="2022-01" db="EMBL/GenBank/DDBJ databases">
        <authorList>
            <person name="Yamashiro T."/>
            <person name="Shiraishi A."/>
            <person name="Satake H."/>
            <person name="Nakayama K."/>
        </authorList>
    </citation>
    <scope>NUCLEOTIDE SEQUENCE</scope>
</reference>
<organism evidence="2 3">
    <name type="scientific">Tanacetum coccineum</name>
    <dbReference type="NCBI Taxonomy" id="301880"/>
    <lineage>
        <taxon>Eukaryota</taxon>
        <taxon>Viridiplantae</taxon>
        <taxon>Streptophyta</taxon>
        <taxon>Embryophyta</taxon>
        <taxon>Tracheophyta</taxon>
        <taxon>Spermatophyta</taxon>
        <taxon>Magnoliopsida</taxon>
        <taxon>eudicotyledons</taxon>
        <taxon>Gunneridae</taxon>
        <taxon>Pentapetalae</taxon>
        <taxon>asterids</taxon>
        <taxon>campanulids</taxon>
        <taxon>Asterales</taxon>
        <taxon>Asteraceae</taxon>
        <taxon>Asteroideae</taxon>
        <taxon>Anthemideae</taxon>
        <taxon>Anthemidinae</taxon>
        <taxon>Tanacetum</taxon>
    </lineage>
</organism>
<feature type="compositionally biased region" description="Polar residues" evidence="1">
    <location>
        <begin position="13"/>
        <end position="30"/>
    </location>
</feature>
<feature type="region of interest" description="Disordered" evidence="1">
    <location>
        <begin position="13"/>
        <end position="33"/>
    </location>
</feature>
<reference evidence="2" key="1">
    <citation type="journal article" date="2022" name="Int. J. Mol. Sci.">
        <title>Draft Genome of Tanacetum Coccineum: Genomic Comparison of Closely Related Tanacetum-Family Plants.</title>
        <authorList>
            <person name="Yamashiro T."/>
            <person name="Shiraishi A."/>
            <person name="Nakayama K."/>
            <person name="Satake H."/>
        </authorList>
    </citation>
    <scope>NUCLEOTIDE SEQUENCE</scope>
</reference>
<dbReference type="EMBL" id="BQNB010009322">
    <property type="protein sequence ID" value="GJS61883.1"/>
    <property type="molecule type" value="Genomic_DNA"/>
</dbReference>
<comment type="caution">
    <text evidence="2">The sequence shown here is derived from an EMBL/GenBank/DDBJ whole genome shotgun (WGS) entry which is preliminary data.</text>
</comment>
<dbReference type="PANTHER" id="PTHR31286:SF99">
    <property type="entry name" value="DUF4283 DOMAIN-CONTAINING PROTEIN"/>
    <property type="match status" value="1"/>
</dbReference>
<proteinExistence type="predicted"/>
<dbReference type="InterPro" id="IPR040256">
    <property type="entry name" value="At4g02000-like"/>
</dbReference>
<accession>A0ABQ4XA43</accession>
<gene>
    <name evidence="2" type="ORF">Tco_0656667</name>
</gene>
<dbReference type="PANTHER" id="PTHR31286">
    <property type="entry name" value="GLYCINE-RICH CELL WALL STRUCTURAL PROTEIN 1.8-LIKE"/>
    <property type="match status" value="1"/>
</dbReference>